<reference evidence="2 3" key="1">
    <citation type="submission" date="2016-03" db="EMBL/GenBank/DDBJ databases">
        <authorList>
            <person name="Ploux O."/>
        </authorList>
    </citation>
    <scope>NUCLEOTIDE SEQUENCE [LARGE SCALE GENOMIC DNA]</scope>
    <source>
        <strain evidence="2 3">UAMH 11012</strain>
    </source>
</reference>
<evidence type="ECO:0000313" key="3">
    <source>
        <dbReference type="Proteomes" id="UP000184330"/>
    </source>
</evidence>
<dbReference type="InterPro" id="IPR054464">
    <property type="entry name" value="ULD_fung"/>
</dbReference>
<name>A0A1L7XPG5_9HELO</name>
<dbReference type="AlphaFoldDB" id="A0A1L7XPG5"/>
<evidence type="ECO:0000313" key="2">
    <source>
        <dbReference type="EMBL" id="CZR66941.1"/>
    </source>
</evidence>
<evidence type="ECO:0000259" key="1">
    <source>
        <dbReference type="Pfam" id="PF22893"/>
    </source>
</evidence>
<dbReference type="PANTHER" id="PTHR38886">
    <property type="entry name" value="SESA DOMAIN-CONTAINING PROTEIN"/>
    <property type="match status" value="1"/>
</dbReference>
<dbReference type="Pfam" id="PF22893">
    <property type="entry name" value="ULD_2"/>
    <property type="match status" value="1"/>
</dbReference>
<dbReference type="EMBL" id="FJOG01000040">
    <property type="protein sequence ID" value="CZR66941.1"/>
    <property type="molecule type" value="Genomic_DNA"/>
</dbReference>
<dbReference type="Proteomes" id="UP000184330">
    <property type="component" value="Unassembled WGS sequence"/>
</dbReference>
<keyword evidence="3" id="KW-1185">Reference proteome</keyword>
<proteinExistence type="predicted"/>
<protein>
    <recommendedName>
        <fullName evidence="1">Ubiquitin-like domain-containing protein</fullName>
    </recommendedName>
</protein>
<organism evidence="2 3">
    <name type="scientific">Phialocephala subalpina</name>
    <dbReference type="NCBI Taxonomy" id="576137"/>
    <lineage>
        <taxon>Eukaryota</taxon>
        <taxon>Fungi</taxon>
        <taxon>Dikarya</taxon>
        <taxon>Ascomycota</taxon>
        <taxon>Pezizomycotina</taxon>
        <taxon>Leotiomycetes</taxon>
        <taxon>Helotiales</taxon>
        <taxon>Mollisiaceae</taxon>
        <taxon>Phialocephala</taxon>
        <taxon>Phialocephala fortinii species complex</taxon>
    </lineage>
</organism>
<sequence length="368" mass="41943">MQSPVGLDEELQELSLLSVGFGFSAGDFIAALQLVSTVIDALRDSGDSSTEYRALISQLFTLEIALLTVKRLEVDDEQHAEFIALRQAACQCQRSKNTSQVCELEEKDNLVKFKADLVGHIESIELLLTTLHMGSTHIGRKSQKENQKSLISGQVERQQSVYLIDALGRHTLFYLEFVLSAEALTHVLRSNFRSIGSGSQKIDRGEFAIQDTSLKRDIDLSGPWEACFRPGQRVDMSMIFTSKKKTMSQSCPVCQQEDNDPCKENQDLECANCGIIFRRTFSRAIETSLLKFQAPSPQHFEVTKLKRKRPEDEEEDMALFRRVRIKIYENMNAQFTREQIREFRRRRLEKERTLALADILGGIVRDPE</sequence>
<accession>A0A1L7XPG5</accession>
<dbReference type="OrthoDB" id="3045089at2759"/>
<feature type="domain" description="Ubiquitin-like" evidence="1">
    <location>
        <begin position="157"/>
        <end position="241"/>
    </location>
</feature>
<dbReference type="PANTHER" id="PTHR38886:SF1">
    <property type="entry name" value="NACHT-NTPASE AND P-LOOP NTPASES N-TERMINAL DOMAIN-CONTAINING PROTEIN"/>
    <property type="match status" value="1"/>
</dbReference>
<gene>
    <name evidence="2" type="ORF">PAC_16841</name>
</gene>